<reference evidence="2" key="1">
    <citation type="journal article" date="2014" name="Int. J. Syst. Evol. Microbiol.">
        <title>Complete genome sequence of Corynebacterium casei LMG S-19264T (=DSM 44701T), isolated from a smear-ripened cheese.</title>
        <authorList>
            <consortium name="US DOE Joint Genome Institute (JGI-PGF)"/>
            <person name="Walter F."/>
            <person name="Albersmeier A."/>
            <person name="Kalinowski J."/>
            <person name="Ruckert C."/>
        </authorList>
    </citation>
    <scope>NUCLEOTIDE SEQUENCE</scope>
    <source>
        <strain evidence="2">JCM 19596</strain>
    </source>
</reference>
<feature type="transmembrane region" description="Helical" evidence="1">
    <location>
        <begin position="6"/>
        <end position="26"/>
    </location>
</feature>
<name>A0A830FB95_9EURY</name>
<keyword evidence="1" id="KW-0812">Transmembrane</keyword>
<keyword evidence="1" id="KW-0472">Membrane</keyword>
<dbReference type="Proteomes" id="UP000607197">
    <property type="component" value="Unassembled WGS sequence"/>
</dbReference>
<keyword evidence="1" id="KW-1133">Transmembrane helix</keyword>
<accession>A0A830FB95</accession>
<comment type="caution">
    <text evidence="2">The sequence shown here is derived from an EMBL/GenBank/DDBJ whole genome shotgun (WGS) entry which is preliminary data.</text>
</comment>
<evidence type="ECO:0000256" key="1">
    <source>
        <dbReference type="SAM" id="Phobius"/>
    </source>
</evidence>
<gene>
    <name evidence="2" type="ORF">GCM10009039_15210</name>
</gene>
<evidence type="ECO:0000313" key="2">
    <source>
        <dbReference type="EMBL" id="GGL57978.1"/>
    </source>
</evidence>
<evidence type="ECO:0000313" key="3">
    <source>
        <dbReference type="Proteomes" id="UP000607197"/>
    </source>
</evidence>
<sequence>MGANPLGAVESGISIVLLLALIYVIIEVAEAVPAADFETQIDDRAEDVVGGLWDGGSA</sequence>
<proteinExistence type="predicted"/>
<dbReference type="RefSeq" id="WP_188977558.1">
    <property type="nucleotide sequence ID" value="NZ_BMPG01000002.1"/>
</dbReference>
<protein>
    <submittedName>
        <fullName evidence="2">Uncharacterized protein</fullName>
    </submittedName>
</protein>
<organism evidence="2 3">
    <name type="scientific">Halocalculus aciditolerans</name>
    <dbReference type="NCBI Taxonomy" id="1383812"/>
    <lineage>
        <taxon>Archaea</taxon>
        <taxon>Methanobacteriati</taxon>
        <taxon>Methanobacteriota</taxon>
        <taxon>Stenosarchaea group</taxon>
        <taxon>Halobacteria</taxon>
        <taxon>Halobacteriales</taxon>
        <taxon>Halobacteriaceae</taxon>
        <taxon>Halocalculus</taxon>
    </lineage>
</organism>
<dbReference type="AlphaFoldDB" id="A0A830FB95"/>
<dbReference type="EMBL" id="BMPG01000002">
    <property type="protein sequence ID" value="GGL57978.1"/>
    <property type="molecule type" value="Genomic_DNA"/>
</dbReference>
<keyword evidence="3" id="KW-1185">Reference proteome</keyword>
<reference evidence="2" key="2">
    <citation type="submission" date="2020-09" db="EMBL/GenBank/DDBJ databases">
        <authorList>
            <person name="Sun Q."/>
            <person name="Ohkuma M."/>
        </authorList>
    </citation>
    <scope>NUCLEOTIDE SEQUENCE</scope>
    <source>
        <strain evidence="2">JCM 19596</strain>
    </source>
</reference>